<dbReference type="GO" id="GO:0005789">
    <property type="term" value="C:endoplasmic reticulum membrane"/>
    <property type="evidence" value="ECO:0007669"/>
    <property type="project" value="UniProtKB-SubCell"/>
</dbReference>
<keyword evidence="9" id="KW-0472">Membrane</keyword>
<proteinExistence type="inferred from homology"/>
<dbReference type="GO" id="GO:0006886">
    <property type="term" value="P:intracellular protein transport"/>
    <property type="evidence" value="ECO:0007669"/>
    <property type="project" value="InterPro"/>
</dbReference>
<sequence>MGDNFNYFIPPPPPPRSIRTTEPQLVSSHYLTPPKKDEATTASHSTTGETTVDRNKDYGAHQREHHGHHQPLARADMTLANLKRQEASGPEETLEKVVSDTESDNGGDDADTPQKDYYINRELEKVVFRYGALVPNKIDSNQVPRPKGATLQDTTEEEGKVVSPVSSFIEQKVVEGGVCHTKYIRMTLGEVPVYGDTLKRISIPLAAIVQPFADELDKKVPVIDLVAAIGEQDLSKQNLIRCPKCLAYINPAMEGDSRLDFRICNFCYKGFSLSQAEFFGLGKLKASVHKKSKVSPIMLGSVDFVAPARYYIPIEEKETSISETISNIISKATALSQSIPLGNGMNKDLNYMTYTTYGNAGDQTPAVTSGCTSPMPRANSSVSGIAGNTSSYVPSMNFSMQQQGVDITEEYHKTPSYVIVVDSTLSSTTMSLRNSIINCLRSALVESAIRQASISFCIITFDCVVYLYDIRNGKFNVNIMAEVDEIFSPGCAEELFVQANASNMDEVNKYIDFVLNFATKPYSSLSCANAALSVAISLLADSKRPGTVCMFYTQPPEVGIGKCLKADINQDFSIDESMKLLYDGLIKKCYESGIAVDVYICPKRERMPGDVQVQYLSQHTAGNSWYFSSFNAESDGTKITKNFVRLFTIPHAYRCELKLRASKPLMVVESYCSFQNTRSIIDKSALRVPRLSPDTAISFTLSMDDLASDKRDLHIQVACMYNSSVNGRKLIRVHNQSVKVSTNVTTIFKSADCRALVNLYSRQLAYSVLKTGMSAKSYIVDEIVRALCSYRRLCAPNTPDNQLILPDNLKLLLATINAAFKMYAGDYQCFEFLQKMLRSLLAPADETAYIYSRVYCLHRSVYDPYTEVPQGGWKFTGNTTPASTTQIFSDGMYLVDDAQKLVLYFGPHVKWELLQEIFGQDLVLDDKSVNNLKITDETDTGRNLLDIIERVRAAHVGSQYLNLKILPYCSKQHRLLKLLLLEDDVGSEPNYINFLVQIHKRIRQAQHNQIG</sequence>
<dbReference type="Pfam" id="PF04810">
    <property type="entry name" value="zf-Sec23_Sec24"/>
    <property type="match status" value="1"/>
</dbReference>
<dbReference type="Proteomes" id="UP001230268">
    <property type="component" value="Unassembled WGS sequence"/>
</dbReference>
<dbReference type="InterPro" id="IPR036465">
    <property type="entry name" value="vWFA_dom_sf"/>
</dbReference>
<feature type="compositionally biased region" description="Polar residues" evidence="10">
    <location>
        <begin position="18"/>
        <end position="30"/>
    </location>
</feature>
<dbReference type="InterPro" id="IPR012990">
    <property type="entry name" value="Beta-sandwich_Sec23_24"/>
</dbReference>
<feature type="domain" description="Sec23/Sec24 helical" evidence="13">
    <location>
        <begin position="752"/>
        <end position="821"/>
    </location>
</feature>
<dbReference type="GO" id="GO:0000139">
    <property type="term" value="C:Golgi membrane"/>
    <property type="evidence" value="ECO:0007669"/>
    <property type="project" value="UniProtKB-SubCell"/>
</dbReference>
<keyword evidence="6" id="KW-0931">ER-Golgi transport</keyword>
<evidence type="ECO:0000313" key="16">
    <source>
        <dbReference type="Proteomes" id="UP001230268"/>
    </source>
</evidence>
<evidence type="ECO:0000313" key="15">
    <source>
        <dbReference type="EMBL" id="KAK1442029.1"/>
    </source>
</evidence>
<dbReference type="SUPFAM" id="SSF81811">
    <property type="entry name" value="Helical domain of Sec23/24"/>
    <property type="match status" value="1"/>
</dbReference>
<feature type="compositionally biased region" description="Basic and acidic residues" evidence="10">
    <location>
        <begin position="51"/>
        <end position="62"/>
    </location>
</feature>
<dbReference type="SUPFAM" id="SSF81995">
    <property type="entry name" value="beta-sandwich domain of Sec23/24"/>
    <property type="match status" value="1"/>
</dbReference>
<accession>A0AAD8LJL0</accession>
<evidence type="ECO:0000256" key="6">
    <source>
        <dbReference type="ARBA" id="ARBA00022892"/>
    </source>
</evidence>
<feature type="region of interest" description="Disordered" evidence="10">
    <location>
        <begin position="85"/>
        <end position="114"/>
    </location>
</feature>
<dbReference type="PANTHER" id="PTHR13803">
    <property type="entry name" value="SEC24-RELATED PROTEIN"/>
    <property type="match status" value="1"/>
</dbReference>
<feature type="domain" description="Zinc finger Sec23/Sec24-type" evidence="11">
    <location>
        <begin position="240"/>
        <end position="273"/>
    </location>
</feature>
<dbReference type="GO" id="GO:0000149">
    <property type="term" value="F:SNARE binding"/>
    <property type="evidence" value="ECO:0007669"/>
    <property type="project" value="TreeGrafter"/>
</dbReference>
<feature type="compositionally biased region" description="Acidic residues" evidence="10">
    <location>
        <begin position="101"/>
        <end position="111"/>
    </location>
</feature>
<dbReference type="GO" id="GO:0090110">
    <property type="term" value="P:COPII-coated vesicle cargo loading"/>
    <property type="evidence" value="ECO:0007669"/>
    <property type="project" value="TreeGrafter"/>
</dbReference>
<protein>
    <submittedName>
        <fullName evidence="15">SEC24-related protein</fullName>
    </submittedName>
</protein>
<evidence type="ECO:0000259" key="12">
    <source>
        <dbReference type="Pfam" id="PF04811"/>
    </source>
</evidence>
<dbReference type="InterPro" id="IPR006895">
    <property type="entry name" value="Znf_Sec23_Sec24"/>
</dbReference>
<dbReference type="InterPro" id="IPR006896">
    <property type="entry name" value="Sec23/24_trunk_dom"/>
</dbReference>
<comment type="subcellular location">
    <subcellularLocation>
        <location evidence="2">Endoplasmic reticulum membrane</location>
    </subcellularLocation>
    <subcellularLocation>
        <location evidence="1">Golgi apparatus membrane</location>
    </subcellularLocation>
</comment>
<evidence type="ECO:0000256" key="3">
    <source>
        <dbReference type="ARBA" id="ARBA00008334"/>
    </source>
</evidence>
<dbReference type="Pfam" id="PF08033">
    <property type="entry name" value="Sec23_BS"/>
    <property type="match status" value="1"/>
</dbReference>
<dbReference type="PANTHER" id="PTHR13803:SF39">
    <property type="entry name" value="SECRETORY 24AB, ISOFORM A"/>
    <property type="match status" value="1"/>
</dbReference>
<dbReference type="Pfam" id="PF04815">
    <property type="entry name" value="Sec23_helical"/>
    <property type="match status" value="1"/>
</dbReference>
<evidence type="ECO:0000256" key="4">
    <source>
        <dbReference type="ARBA" id="ARBA00022448"/>
    </source>
</evidence>
<dbReference type="EMBL" id="JAVEPI010000004">
    <property type="protein sequence ID" value="KAK1442029.1"/>
    <property type="molecule type" value="Genomic_DNA"/>
</dbReference>
<evidence type="ECO:0000259" key="11">
    <source>
        <dbReference type="Pfam" id="PF04810"/>
    </source>
</evidence>
<feature type="domain" description="Sec23/Sec24 beta-sandwich" evidence="14">
    <location>
        <begin position="652"/>
        <end position="741"/>
    </location>
</feature>
<feature type="region of interest" description="Disordered" evidence="10">
    <location>
        <begin position="1"/>
        <end position="73"/>
    </location>
</feature>
<dbReference type="Pfam" id="PF04811">
    <property type="entry name" value="Sec23_trunk"/>
    <property type="match status" value="1"/>
</dbReference>
<keyword evidence="4" id="KW-0813">Transport</keyword>
<dbReference type="Gene3D" id="1.20.120.730">
    <property type="entry name" value="Sec23/Sec24 helical domain"/>
    <property type="match status" value="1"/>
</dbReference>
<keyword evidence="8" id="KW-0333">Golgi apparatus</keyword>
<dbReference type="InterPro" id="IPR036180">
    <property type="entry name" value="Gelsolin-like_dom_sf"/>
</dbReference>
<evidence type="ECO:0000256" key="9">
    <source>
        <dbReference type="ARBA" id="ARBA00023136"/>
    </source>
</evidence>
<comment type="similarity">
    <text evidence="3">Belongs to the SEC23/SEC24 family. SEC24 subfamily.</text>
</comment>
<dbReference type="SUPFAM" id="SSF53300">
    <property type="entry name" value="vWA-like"/>
    <property type="match status" value="1"/>
</dbReference>
<organism evidence="15 16">
    <name type="scientific">Babesia gibsoni</name>
    <dbReference type="NCBI Taxonomy" id="33632"/>
    <lineage>
        <taxon>Eukaryota</taxon>
        <taxon>Sar</taxon>
        <taxon>Alveolata</taxon>
        <taxon>Apicomplexa</taxon>
        <taxon>Aconoidasida</taxon>
        <taxon>Piroplasmida</taxon>
        <taxon>Babesiidae</taxon>
        <taxon>Babesia</taxon>
    </lineage>
</organism>
<reference evidence="15" key="1">
    <citation type="submission" date="2023-08" db="EMBL/GenBank/DDBJ databases">
        <title>Draft sequence of the Babesia gibsoni genome.</title>
        <authorList>
            <person name="Yamagishi J.Y."/>
            <person name="Xuan X.X."/>
        </authorList>
    </citation>
    <scope>NUCLEOTIDE SEQUENCE</scope>
    <source>
        <strain evidence="15">Azabu</strain>
    </source>
</reference>
<dbReference type="Gene3D" id="3.40.20.10">
    <property type="entry name" value="Severin"/>
    <property type="match status" value="1"/>
</dbReference>
<dbReference type="InterPro" id="IPR036174">
    <property type="entry name" value="Znf_Sec23_Sec24_sf"/>
</dbReference>
<keyword evidence="5" id="KW-0256">Endoplasmic reticulum</keyword>
<evidence type="ECO:0000256" key="5">
    <source>
        <dbReference type="ARBA" id="ARBA00022824"/>
    </source>
</evidence>
<dbReference type="AlphaFoldDB" id="A0AAD8LJL0"/>
<evidence type="ECO:0000256" key="2">
    <source>
        <dbReference type="ARBA" id="ARBA00004586"/>
    </source>
</evidence>
<feature type="compositionally biased region" description="Low complexity" evidence="10">
    <location>
        <begin position="40"/>
        <end position="50"/>
    </location>
</feature>
<dbReference type="SUPFAM" id="SSF82754">
    <property type="entry name" value="C-terminal, gelsolin-like domain of Sec23/24"/>
    <property type="match status" value="1"/>
</dbReference>
<evidence type="ECO:0000259" key="14">
    <source>
        <dbReference type="Pfam" id="PF08033"/>
    </source>
</evidence>
<evidence type="ECO:0000259" key="13">
    <source>
        <dbReference type="Pfam" id="PF04815"/>
    </source>
</evidence>
<evidence type="ECO:0000256" key="7">
    <source>
        <dbReference type="ARBA" id="ARBA00022927"/>
    </source>
</evidence>
<comment type="caution">
    <text evidence="15">The sequence shown here is derived from an EMBL/GenBank/DDBJ whole genome shotgun (WGS) entry which is preliminary data.</text>
</comment>
<evidence type="ECO:0000256" key="8">
    <source>
        <dbReference type="ARBA" id="ARBA00023034"/>
    </source>
</evidence>
<dbReference type="GO" id="GO:0070971">
    <property type="term" value="C:endoplasmic reticulum exit site"/>
    <property type="evidence" value="ECO:0007669"/>
    <property type="project" value="TreeGrafter"/>
</dbReference>
<dbReference type="SUPFAM" id="SSF82919">
    <property type="entry name" value="Zn-finger domain of Sec23/24"/>
    <property type="match status" value="1"/>
</dbReference>
<feature type="domain" description="Sec23/Sec24 trunk" evidence="12">
    <location>
        <begin position="413"/>
        <end position="647"/>
    </location>
</feature>
<dbReference type="InterPro" id="IPR029006">
    <property type="entry name" value="ADF-H/Gelsolin-like_dom_sf"/>
</dbReference>
<dbReference type="Gene3D" id="3.40.50.410">
    <property type="entry name" value="von Willebrand factor, type A domain"/>
    <property type="match status" value="1"/>
</dbReference>
<keyword evidence="7" id="KW-0653">Protein transport</keyword>
<gene>
    <name evidence="15" type="ORF">BgAZ_400590</name>
</gene>
<dbReference type="GO" id="GO:0030127">
    <property type="term" value="C:COPII vesicle coat"/>
    <property type="evidence" value="ECO:0007669"/>
    <property type="project" value="InterPro"/>
</dbReference>
<dbReference type="Gene3D" id="2.60.40.1670">
    <property type="entry name" value="beta-sandwich domain of Sec23/24"/>
    <property type="match status" value="1"/>
</dbReference>
<dbReference type="GO" id="GO:0008270">
    <property type="term" value="F:zinc ion binding"/>
    <property type="evidence" value="ECO:0007669"/>
    <property type="project" value="InterPro"/>
</dbReference>
<dbReference type="Gene3D" id="2.30.30.380">
    <property type="entry name" value="Zn-finger domain of Sec23/24"/>
    <property type="match status" value="1"/>
</dbReference>
<name>A0AAD8LJL0_BABGI</name>
<evidence type="ECO:0000256" key="1">
    <source>
        <dbReference type="ARBA" id="ARBA00004394"/>
    </source>
</evidence>
<dbReference type="InterPro" id="IPR036175">
    <property type="entry name" value="Sec23/24_helical_dom_sf"/>
</dbReference>
<dbReference type="InterPro" id="IPR006900">
    <property type="entry name" value="Sec23/24_helical_dom"/>
</dbReference>
<dbReference type="InterPro" id="IPR050550">
    <property type="entry name" value="SEC23_SEC24_subfamily"/>
</dbReference>
<keyword evidence="16" id="KW-1185">Reference proteome</keyword>
<evidence type="ECO:0000256" key="10">
    <source>
        <dbReference type="SAM" id="MobiDB-lite"/>
    </source>
</evidence>